<dbReference type="PANTHER" id="PTHR30509:SF9">
    <property type="entry name" value="MULTIDRUG RESISTANCE PROTEIN MDTO"/>
    <property type="match status" value="1"/>
</dbReference>
<dbReference type="Pfam" id="PF13515">
    <property type="entry name" value="FUSC_2"/>
    <property type="match status" value="1"/>
</dbReference>
<feature type="transmembrane region" description="Helical" evidence="7">
    <location>
        <begin position="69"/>
        <end position="85"/>
    </location>
</feature>
<keyword evidence="4 7" id="KW-1133">Transmembrane helix</keyword>
<protein>
    <submittedName>
        <fullName evidence="9">FUSC family protein</fullName>
    </submittedName>
</protein>
<keyword evidence="3 7" id="KW-0812">Transmembrane</keyword>
<evidence type="ECO:0000259" key="8">
    <source>
        <dbReference type="Pfam" id="PF13515"/>
    </source>
</evidence>
<evidence type="ECO:0000256" key="5">
    <source>
        <dbReference type="ARBA" id="ARBA00023136"/>
    </source>
</evidence>
<evidence type="ECO:0000313" key="10">
    <source>
        <dbReference type="Proteomes" id="UP000241848"/>
    </source>
</evidence>
<evidence type="ECO:0000313" key="9">
    <source>
        <dbReference type="EMBL" id="PSR21222.1"/>
    </source>
</evidence>
<reference evidence="9 10" key="1">
    <citation type="journal article" date="2014" name="BMC Genomics">
        <title>Comparison of environmental and isolate Sulfobacillus genomes reveals diverse carbon, sulfur, nitrogen, and hydrogen metabolisms.</title>
        <authorList>
            <person name="Justice N.B."/>
            <person name="Norman A."/>
            <person name="Brown C.T."/>
            <person name="Singh A."/>
            <person name="Thomas B.C."/>
            <person name="Banfield J.F."/>
        </authorList>
    </citation>
    <scope>NUCLEOTIDE SEQUENCE [LARGE SCALE GENOMIC DNA]</scope>
    <source>
        <strain evidence="9">AMDSBA3</strain>
    </source>
</reference>
<dbReference type="GO" id="GO:0005886">
    <property type="term" value="C:plasma membrane"/>
    <property type="evidence" value="ECO:0007669"/>
    <property type="project" value="UniProtKB-SubCell"/>
</dbReference>
<accession>A0A2T2WG55</accession>
<dbReference type="AlphaFoldDB" id="A0A2T2WG55"/>
<name>A0A2T2WG55_9FIRM</name>
<comment type="similarity">
    <text evidence="6">Belongs to the YccS/YhfK family.</text>
</comment>
<evidence type="ECO:0000256" key="4">
    <source>
        <dbReference type="ARBA" id="ARBA00022989"/>
    </source>
</evidence>
<evidence type="ECO:0000256" key="6">
    <source>
        <dbReference type="ARBA" id="ARBA00043993"/>
    </source>
</evidence>
<keyword evidence="5 7" id="KW-0472">Membrane</keyword>
<keyword evidence="2" id="KW-1003">Cell membrane</keyword>
<evidence type="ECO:0000256" key="7">
    <source>
        <dbReference type="SAM" id="Phobius"/>
    </source>
</evidence>
<comment type="subcellular location">
    <subcellularLocation>
        <location evidence="1">Cell membrane</location>
        <topology evidence="1">Multi-pass membrane protein</topology>
    </subcellularLocation>
</comment>
<evidence type="ECO:0000256" key="1">
    <source>
        <dbReference type="ARBA" id="ARBA00004651"/>
    </source>
</evidence>
<evidence type="ECO:0000256" key="2">
    <source>
        <dbReference type="ARBA" id="ARBA00022475"/>
    </source>
</evidence>
<feature type="domain" description="Integral membrane bound transporter" evidence="8">
    <location>
        <begin position="31"/>
        <end position="152"/>
    </location>
</feature>
<gene>
    <name evidence="9" type="ORF">C7B45_11815</name>
</gene>
<sequence length="359" mass="39207">MRMPKQMWESLNHWGISLEVIKTALAAGLSWDLAVRLFGSAKPYFAPLAAILTVQATIAESLSRGLQRIVGVLAGIVLAMLFSHWVGINDWSLALLVFVAMALATRLKLGPQGIPQVAISALLVMAIGEEAPGYAWNRAVDTVLGEVVAIIVATVVWPRDLTPSASASLRALALTLHDLLNRTQHDLFEGLEPAQAQRRLSEARAIDAAIVQAQRAVDLAEKSLRFNPWRRDPRNLQCLHRTLEVLDHCAIQIRGIARTLFVTLQHHQADGSSQLPRPLAILLGNALALMGEAVKIYGEWALGGSTQSAAHLQDLLQQARQQRLCLQREALRLLPAEGLGFVDLSAILADLEKMSQDLN</sequence>
<dbReference type="PANTHER" id="PTHR30509">
    <property type="entry name" value="P-HYDROXYBENZOIC ACID EFFLUX PUMP SUBUNIT-RELATED"/>
    <property type="match status" value="1"/>
</dbReference>
<evidence type="ECO:0000256" key="3">
    <source>
        <dbReference type="ARBA" id="ARBA00022692"/>
    </source>
</evidence>
<proteinExistence type="inferred from homology"/>
<dbReference type="Proteomes" id="UP000241848">
    <property type="component" value="Unassembled WGS sequence"/>
</dbReference>
<dbReference type="InterPro" id="IPR049453">
    <property type="entry name" value="Memb_transporter_dom"/>
</dbReference>
<organism evidence="9 10">
    <name type="scientific">Sulfobacillus acidophilus</name>
    <dbReference type="NCBI Taxonomy" id="53633"/>
    <lineage>
        <taxon>Bacteria</taxon>
        <taxon>Bacillati</taxon>
        <taxon>Bacillota</taxon>
        <taxon>Clostridia</taxon>
        <taxon>Eubacteriales</taxon>
        <taxon>Clostridiales Family XVII. Incertae Sedis</taxon>
        <taxon>Sulfobacillus</taxon>
    </lineage>
</organism>
<comment type="caution">
    <text evidence="9">The sequence shown here is derived from an EMBL/GenBank/DDBJ whole genome shotgun (WGS) entry which is preliminary data.</text>
</comment>
<dbReference type="EMBL" id="PXYV01000039">
    <property type="protein sequence ID" value="PSR21222.1"/>
    <property type="molecule type" value="Genomic_DNA"/>
</dbReference>